<organism evidence="1 2">
    <name type="scientific">Desulfocucumis palustris</name>
    <dbReference type="NCBI Taxonomy" id="1898651"/>
    <lineage>
        <taxon>Bacteria</taxon>
        <taxon>Bacillati</taxon>
        <taxon>Bacillota</taxon>
        <taxon>Clostridia</taxon>
        <taxon>Eubacteriales</taxon>
        <taxon>Desulfocucumaceae</taxon>
        <taxon>Desulfocucumis</taxon>
    </lineage>
</organism>
<comment type="caution">
    <text evidence="1">The sequence shown here is derived from an EMBL/GenBank/DDBJ whole genome shotgun (WGS) entry which is preliminary data.</text>
</comment>
<keyword evidence="2" id="KW-1185">Reference proteome</keyword>
<evidence type="ECO:0000313" key="2">
    <source>
        <dbReference type="Proteomes" id="UP000239549"/>
    </source>
</evidence>
<name>A0A2L2XIR7_9FIRM</name>
<sequence length="63" mass="6704">MYKKTCPNCAGDSYSASSARWICPYCKTDLSRQKPLPAGSAPGITTARNNGETKALRLIPGKG</sequence>
<protein>
    <submittedName>
        <fullName evidence="1">Uncharacterized protein</fullName>
    </submittedName>
</protein>
<gene>
    <name evidence="1" type="ORF">DCCM_2922</name>
</gene>
<accession>A0A2L2XIR7</accession>
<proteinExistence type="predicted"/>
<dbReference type="Proteomes" id="UP000239549">
    <property type="component" value="Unassembled WGS sequence"/>
</dbReference>
<evidence type="ECO:0000313" key="1">
    <source>
        <dbReference type="EMBL" id="GBF33811.1"/>
    </source>
</evidence>
<dbReference type="AlphaFoldDB" id="A0A2L2XIR7"/>
<dbReference type="EMBL" id="BFAV01000121">
    <property type="protein sequence ID" value="GBF33811.1"/>
    <property type="molecule type" value="Genomic_DNA"/>
</dbReference>
<reference evidence="2" key="1">
    <citation type="submission" date="2018-02" db="EMBL/GenBank/DDBJ databases">
        <title>Genome sequence of Desulfocucumis palustris strain NAW-5.</title>
        <authorList>
            <person name="Watanabe M."/>
            <person name="Kojima H."/>
            <person name="Fukui M."/>
        </authorList>
    </citation>
    <scope>NUCLEOTIDE SEQUENCE [LARGE SCALE GENOMIC DNA]</scope>
    <source>
        <strain evidence="2">NAW-5</strain>
    </source>
</reference>